<dbReference type="Proteomes" id="UP001596150">
    <property type="component" value="Unassembled WGS sequence"/>
</dbReference>
<reference evidence="2" key="1">
    <citation type="journal article" date="2019" name="Int. J. Syst. Evol. Microbiol.">
        <title>The Global Catalogue of Microorganisms (GCM) 10K type strain sequencing project: providing services to taxonomists for standard genome sequencing and annotation.</title>
        <authorList>
            <consortium name="The Broad Institute Genomics Platform"/>
            <consortium name="The Broad Institute Genome Sequencing Center for Infectious Disease"/>
            <person name="Wu L."/>
            <person name="Ma J."/>
        </authorList>
    </citation>
    <scope>NUCLEOTIDE SEQUENCE [LARGE SCALE GENOMIC DNA]</scope>
    <source>
        <strain evidence="2">KACC 12633</strain>
    </source>
</reference>
<proteinExistence type="predicted"/>
<keyword evidence="2" id="KW-1185">Reference proteome</keyword>
<evidence type="ECO:0000313" key="1">
    <source>
        <dbReference type="EMBL" id="MFC5518730.1"/>
    </source>
</evidence>
<name>A0ABW0Q1V4_9HYPH</name>
<evidence type="ECO:0000313" key="2">
    <source>
        <dbReference type="Proteomes" id="UP001596150"/>
    </source>
</evidence>
<dbReference type="RefSeq" id="WP_266344509.1">
    <property type="nucleotide sequence ID" value="NZ_JAPKNH010000005.1"/>
</dbReference>
<protein>
    <submittedName>
        <fullName evidence="1">Uncharacterized protein</fullName>
    </submittedName>
</protein>
<accession>A0ABW0Q1V4</accession>
<organism evidence="1 2">
    <name type="scientific">Kaistia terrae</name>
    <dbReference type="NCBI Taxonomy" id="537017"/>
    <lineage>
        <taxon>Bacteria</taxon>
        <taxon>Pseudomonadati</taxon>
        <taxon>Pseudomonadota</taxon>
        <taxon>Alphaproteobacteria</taxon>
        <taxon>Hyphomicrobiales</taxon>
        <taxon>Kaistiaceae</taxon>
        <taxon>Kaistia</taxon>
    </lineage>
</organism>
<comment type="caution">
    <text evidence="1">The sequence shown here is derived from an EMBL/GenBank/DDBJ whole genome shotgun (WGS) entry which is preliminary data.</text>
</comment>
<gene>
    <name evidence="1" type="ORF">ACFPP9_23345</name>
</gene>
<dbReference type="EMBL" id="JBHSML010000014">
    <property type="protein sequence ID" value="MFC5518730.1"/>
    <property type="molecule type" value="Genomic_DNA"/>
</dbReference>
<sequence length="81" mass="8911">MMYQISRTVQERQIKQALGVAIAANGRREEIGQRNIGRPAIAGHAVSAEWLECAGDCRRHAQRIGLVKIAPLPVSLFYGPD</sequence>